<dbReference type="InParanoid" id="A0A151Z6X5"/>
<gene>
    <name evidence="2" type="ORF">DLAC_09655</name>
</gene>
<reference evidence="2 3" key="1">
    <citation type="submission" date="2015-12" db="EMBL/GenBank/DDBJ databases">
        <title>Dictyostelia acquired genes for synthesis and detection of signals that induce cell-type specialization by lateral gene transfer from prokaryotes.</title>
        <authorList>
            <person name="Gloeckner G."/>
            <person name="Schaap P."/>
        </authorList>
    </citation>
    <scope>NUCLEOTIDE SEQUENCE [LARGE SCALE GENOMIC DNA]</scope>
    <source>
        <strain evidence="2 3">TK</strain>
    </source>
</reference>
<feature type="compositionally biased region" description="Low complexity" evidence="1">
    <location>
        <begin position="375"/>
        <end position="390"/>
    </location>
</feature>
<feature type="region of interest" description="Disordered" evidence="1">
    <location>
        <begin position="625"/>
        <end position="652"/>
    </location>
</feature>
<proteinExistence type="predicted"/>
<name>A0A151Z6X5_TIELA</name>
<evidence type="ECO:0000313" key="2">
    <source>
        <dbReference type="EMBL" id="KYQ89688.1"/>
    </source>
</evidence>
<feature type="region of interest" description="Disordered" evidence="1">
    <location>
        <begin position="373"/>
        <end position="455"/>
    </location>
</feature>
<keyword evidence="3" id="KW-1185">Reference proteome</keyword>
<feature type="compositionally biased region" description="Low complexity" evidence="1">
    <location>
        <begin position="278"/>
        <end position="309"/>
    </location>
</feature>
<feature type="region of interest" description="Disordered" evidence="1">
    <location>
        <begin position="156"/>
        <end position="175"/>
    </location>
</feature>
<feature type="compositionally biased region" description="Polar residues" evidence="1">
    <location>
        <begin position="635"/>
        <end position="646"/>
    </location>
</feature>
<comment type="caution">
    <text evidence="2">The sequence shown here is derived from an EMBL/GenBank/DDBJ whole genome shotgun (WGS) entry which is preliminary data.</text>
</comment>
<accession>A0A151Z6X5</accession>
<feature type="compositionally biased region" description="Polar residues" evidence="1">
    <location>
        <begin position="109"/>
        <end position="130"/>
    </location>
</feature>
<feature type="region of interest" description="Disordered" evidence="1">
    <location>
        <begin position="92"/>
        <end position="136"/>
    </location>
</feature>
<dbReference type="Proteomes" id="UP000076078">
    <property type="component" value="Unassembled WGS sequence"/>
</dbReference>
<sequence length="652" mass="72685">MTTRNIYIKQQENNLDDMELHRIHKNQHVSSDDLYKGQNPQHFVPQYHSPPYSNRIIQSPNIVDQQQQQYTIIKEEDDRILLFEDPTKRSISPIYTSSVPKRTHKRSNSHNPPSKSILYTNSPPISSNQPPLYISSPPNIKSPPIIYNSNYINSNNNSNKNITWSPSATKKKGQLKTSLDPSIFLPLNGGGLSHTSLSHGSSPVDGRSPPLSPRNSNSNNINVNSNPISINHKRGVSWEPQLQGKSFEALNQLIKEKKESILQREKELLLKQKIIDSKLSSSPPSSGGSIPIPQSSGTTQVVSTTTSGPSSPPISMMAPIQQPPVRVLKHNRSKSDTTTILKLNNALKKSGVTNPSQQPVNNYIIISEPMVPQNSTSTTTTTTTTTILSPTPSPIPKLGKDSVGSGVSGNKSPSYQNKLYTTTSPRTPPFIITTPQQQQQQQQENYMKQQKQRRKSVDPNTLIHQHHIQQQQHYLTPTLNSATSKLKTSTYNLQQLLSSLKSWDLDEFEEEIDKEIQQVILQTKNIQGKVDLLERVRCTAPDPLLMLFGENCKNINTTTTSTNNNNNNGNSNNINNSKSPNIKYNKFISSPHLYQVPSSNNNNNVYYPASEHSTTIIYNEFSNGGRGCPDKSKSKNLNSLPRSSAFSPPPRN</sequence>
<feature type="region of interest" description="Disordered" evidence="1">
    <location>
        <begin position="559"/>
        <end position="579"/>
    </location>
</feature>
<evidence type="ECO:0000313" key="3">
    <source>
        <dbReference type="Proteomes" id="UP000076078"/>
    </source>
</evidence>
<organism evidence="2 3">
    <name type="scientific">Tieghemostelium lacteum</name>
    <name type="common">Slime mold</name>
    <name type="synonym">Dictyostelium lacteum</name>
    <dbReference type="NCBI Taxonomy" id="361077"/>
    <lineage>
        <taxon>Eukaryota</taxon>
        <taxon>Amoebozoa</taxon>
        <taxon>Evosea</taxon>
        <taxon>Eumycetozoa</taxon>
        <taxon>Dictyostelia</taxon>
        <taxon>Dictyosteliales</taxon>
        <taxon>Raperosteliaceae</taxon>
        <taxon>Tieghemostelium</taxon>
    </lineage>
</organism>
<protein>
    <submittedName>
        <fullName evidence="2">Uncharacterized protein</fullName>
    </submittedName>
</protein>
<dbReference type="AlphaFoldDB" id="A0A151Z6X5"/>
<dbReference type="OrthoDB" id="21649at2759"/>
<feature type="compositionally biased region" description="Low complexity" evidence="1">
    <location>
        <begin position="213"/>
        <end position="228"/>
    </location>
</feature>
<feature type="compositionally biased region" description="Low complexity" evidence="1">
    <location>
        <begin position="436"/>
        <end position="449"/>
    </location>
</feature>
<dbReference type="STRING" id="361077.A0A151Z6X5"/>
<feature type="region of interest" description="Disordered" evidence="1">
    <location>
        <begin position="278"/>
        <end position="320"/>
    </location>
</feature>
<dbReference type="EMBL" id="LODT01000039">
    <property type="protein sequence ID" value="KYQ89688.1"/>
    <property type="molecule type" value="Genomic_DNA"/>
</dbReference>
<dbReference type="FunCoup" id="A0A151Z6X5">
    <property type="interactions" value="170"/>
</dbReference>
<feature type="compositionally biased region" description="Polar residues" evidence="1">
    <location>
        <begin position="408"/>
        <end position="425"/>
    </location>
</feature>
<evidence type="ECO:0000256" key="1">
    <source>
        <dbReference type="SAM" id="MobiDB-lite"/>
    </source>
</evidence>
<dbReference type="OMA" id="YYPASEH"/>
<feature type="region of interest" description="Disordered" evidence="1">
    <location>
        <begin position="194"/>
        <end position="228"/>
    </location>
</feature>